<feature type="region of interest" description="Disordered" evidence="1">
    <location>
        <begin position="21"/>
        <end position="133"/>
    </location>
</feature>
<gene>
    <name evidence="3" type="ORF">ElP_52010</name>
</gene>
<evidence type="ECO:0000256" key="2">
    <source>
        <dbReference type="SAM" id="SignalP"/>
    </source>
</evidence>
<feature type="chain" id="PRO_5021719048" evidence="2">
    <location>
        <begin position="20"/>
        <end position="133"/>
    </location>
</feature>
<evidence type="ECO:0000256" key="1">
    <source>
        <dbReference type="SAM" id="MobiDB-lite"/>
    </source>
</evidence>
<dbReference type="EMBL" id="CP036426">
    <property type="protein sequence ID" value="QDV37266.1"/>
    <property type="molecule type" value="Genomic_DNA"/>
</dbReference>
<evidence type="ECO:0000313" key="4">
    <source>
        <dbReference type="Proteomes" id="UP000317835"/>
    </source>
</evidence>
<reference evidence="3 4" key="1">
    <citation type="submission" date="2019-02" db="EMBL/GenBank/DDBJ databases">
        <title>Deep-cultivation of Planctomycetes and their phenomic and genomic characterization uncovers novel biology.</title>
        <authorList>
            <person name="Wiegand S."/>
            <person name="Jogler M."/>
            <person name="Boedeker C."/>
            <person name="Pinto D."/>
            <person name="Vollmers J."/>
            <person name="Rivas-Marin E."/>
            <person name="Kohn T."/>
            <person name="Peeters S.H."/>
            <person name="Heuer A."/>
            <person name="Rast P."/>
            <person name="Oberbeckmann S."/>
            <person name="Bunk B."/>
            <person name="Jeske O."/>
            <person name="Meyerdierks A."/>
            <person name="Storesund J.E."/>
            <person name="Kallscheuer N."/>
            <person name="Luecker S."/>
            <person name="Lage O.M."/>
            <person name="Pohl T."/>
            <person name="Merkel B.J."/>
            <person name="Hornburger P."/>
            <person name="Mueller R.-W."/>
            <person name="Bruemmer F."/>
            <person name="Labrenz M."/>
            <person name="Spormann A.M."/>
            <person name="Op den Camp H."/>
            <person name="Overmann J."/>
            <person name="Amann R."/>
            <person name="Jetten M.S.M."/>
            <person name="Mascher T."/>
            <person name="Medema M.H."/>
            <person name="Devos D.P."/>
            <person name="Kaster A.-K."/>
            <person name="Ovreas L."/>
            <person name="Rohde M."/>
            <person name="Galperin M.Y."/>
            <person name="Jogler C."/>
        </authorList>
    </citation>
    <scope>NUCLEOTIDE SEQUENCE [LARGE SCALE GENOMIC DNA]</scope>
    <source>
        <strain evidence="3 4">ElP</strain>
    </source>
</reference>
<dbReference type="KEGG" id="tpla:ElP_52010"/>
<dbReference type="AlphaFoldDB" id="A0A518H957"/>
<feature type="signal peptide" evidence="2">
    <location>
        <begin position="1"/>
        <end position="19"/>
    </location>
</feature>
<dbReference type="Proteomes" id="UP000317835">
    <property type="component" value="Chromosome"/>
</dbReference>
<sequence precursor="true">MPPLRRLAPLLAPPLFCLAGCGNPAVPGDEPVPDPPQYGAEAESDAVPVAEPGPDDPAHADPDRPPLEEDVTDGAGETVDIEDEPDAFILNPPSDLDDRPPAGESASSAGAPTDEEPAPSEPPTVDEAGVERP</sequence>
<keyword evidence="2" id="KW-0732">Signal</keyword>
<keyword evidence="4" id="KW-1185">Reference proteome</keyword>
<feature type="compositionally biased region" description="Low complexity" evidence="1">
    <location>
        <begin position="102"/>
        <end position="112"/>
    </location>
</feature>
<name>A0A518H957_9BACT</name>
<evidence type="ECO:0000313" key="3">
    <source>
        <dbReference type="EMBL" id="QDV37266.1"/>
    </source>
</evidence>
<protein>
    <submittedName>
        <fullName evidence="3">Uncharacterized protein</fullName>
    </submittedName>
</protein>
<accession>A0A518H957</accession>
<feature type="compositionally biased region" description="Basic and acidic residues" evidence="1">
    <location>
        <begin position="56"/>
        <end position="67"/>
    </location>
</feature>
<dbReference type="RefSeq" id="WP_145274817.1">
    <property type="nucleotide sequence ID" value="NZ_CP036426.1"/>
</dbReference>
<organism evidence="3 4">
    <name type="scientific">Tautonia plasticadhaerens</name>
    <dbReference type="NCBI Taxonomy" id="2527974"/>
    <lineage>
        <taxon>Bacteria</taxon>
        <taxon>Pseudomonadati</taxon>
        <taxon>Planctomycetota</taxon>
        <taxon>Planctomycetia</taxon>
        <taxon>Isosphaerales</taxon>
        <taxon>Isosphaeraceae</taxon>
        <taxon>Tautonia</taxon>
    </lineage>
</organism>
<proteinExistence type="predicted"/>